<dbReference type="Gene3D" id="1.20.1330.10">
    <property type="entry name" value="f41 fragment of flagellin, N-terminal domain"/>
    <property type="match status" value="1"/>
</dbReference>
<accession>A0A380WK69</accession>
<comment type="similarity">
    <text evidence="1 3">Belongs to the bacterial flagellin family.</text>
</comment>
<dbReference type="PANTHER" id="PTHR42792:SF1">
    <property type="entry name" value="FLAGELLAR HOOK-ASSOCIATED PROTEIN 3"/>
    <property type="match status" value="1"/>
</dbReference>
<dbReference type="RefSeq" id="WP_115730955.1">
    <property type="nucleotide sequence ID" value="NZ_BAAAVY010000008.1"/>
</dbReference>
<dbReference type="EMBL" id="UFSM01000001">
    <property type="protein sequence ID" value="SUU88656.1"/>
    <property type="molecule type" value="Genomic_DNA"/>
</dbReference>
<dbReference type="NCBIfam" id="NF004669">
    <property type="entry name" value="PRK06008.1"/>
    <property type="match status" value="1"/>
</dbReference>
<dbReference type="InterPro" id="IPR046358">
    <property type="entry name" value="Flagellin_C"/>
</dbReference>
<dbReference type="GO" id="GO:0005576">
    <property type="term" value="C:extracellular region"/>
    <property type="evidence" value="ECO:0007669"/>
    <property type="project" value="UniProtKB-SubCell"/>
</dbReference>
<proteinExistence type="inferred from homology"/>
<evidence type="ECO:0000256" key="2">
    <source>
        <dbReference type="ARBA" id="ARBA00023143"/>
    </source>
</evidence>
<dbReference type="AlphaFoldDB" id="A0A380WK69"/>
<keyword evidence="6" id="KW-0969">Cilium</keyword>
<evidence type="ECO:0000259" key="4">
    <source>
        <dbReference type="Pfam" id="PF00669"/>
    </source>
</evidence>
<dbReference type="GO" id="GO:0009288">
    <property type="term" value="C:bacterial-type flagellum"/>
    <property type="evidence" value="ECO:0007669"/>
    <property type="project" value="UniProtKB-SubCell"/>
</dbReference>
<name>A0A380WK69_AMIAI</name>
<keyword evidence="6" id="KW-0966">Cell projection</keyword>
<dbReference type="PANTHER" id="PTHR42792">
    <property type="entry name" value="FLAGELLIN"/>
    <property type="match status" value="1"/>
</dbReference>
<feature type="domain" description="Flagellin C-terminal" evidence="5">
    <location>
        <begin position="265"/>
        <end position="347"/>
    </location>
</feature>
<evidence type="ECO:0000256" key="1">
    <source>
        <dbReference type="ARBA" id="ARBA00005709"/>
    </source>
</evidence>
<comment type="subcellular location">
    <subcellularLocation>
        <location evidence="3">Secreted</location>
    </subcellularLocation>
    <subcellularLocation>
        <location evidence="3">Bacterial flagellum</location>
    </subcellularLocation>
</comment>
<evidence type="ECO:0000259" key="5">
    <source>
        <dbReference type="Pfam" id="PF00700"/>
    </source>
</evidence>
<evidence type="ECO:0000313" key="6">
    <source>
        <dbReference type="EMBL" id="SUU88656.1"/>
    </source>
</evidence>
<dbReference type="GO" id="GO:0005198">
    <property type="term" value="F:structural molecule activity"/>
    <property type="evidence" value="ECO:0007669"/>
    <property type="project" value="UniProtKB-UniRule"/>
</dbReference>
<comment type="function">
    <text evidence="3">Flagellin is the subunit protein which polymerizes to form the filaments of bacterial flagella.</text>
</comment>
<reference evidence="6 7" key="1">
    <citation type="submission" date="2018-06" db="EMBL/GenBank/DDBJ databases">
        <authorList>
            <consortium name="Pathogen Informatics"/>
            <person name="Doyle S."/>
        </authorList>
    </citation>
    <scope>NUCLEOTIDE SEQUENCE [LARGE SCALE GENOMIC DNA]</scope>
    <source>
        <strain evidence="6 7">NCTC10684</strain>
    </source>
</reference>
<dbReference type="InterPro" id="IPR001029">
    <property type="entry name" value="Flagellin_N"/>
</dbReference>
<organism evidence="6 7">
    <name type="scientific">Aminobacter aminovorans</name>
    <name type="common">Chelatobacter heintzii</name>
    <dbReference type="NCBI Taxonomy" id="83263"/>
    <lineage>
        <taxon>Bacteria</taxon>
        <taxon>Pseudomonadati</taxon>
        <taxon>Pseudomonadota</taxon>
        <taxon>Alphaproteobacteria</taxon>
        <taxon>Hyphomicrobiales</taxon>
        <taxon>Phyllobacteriaceae</taxon>
        <taxon>Aminobacter</taxon>
    </lineage>
</organism>
<keyword evidence="3" id="KW-0964">Secreted</keyword>
<keyword evidence="6" id="KW-0282">Flagellum</keyword>
<feature type="domain" description="Flagellin N-terminal" evidence="4">
    <location>
        <begin position="6"/>
        <end position="140"/>
    </location>
</feature>
<protein>
    <recommendedName>
        <fullName evidence="3">Flagellin</fullName>
    </recommendedName>
</protein>
<dbReference type="Pfam" id="PF00700">
    <property type="entry name" value="Flagellin_C"/>
    <property type="match status" value="1"/>
</dbReference>
<evidence type="ECO:0000256" key="3">
    <source>
        <dbReference type="RuleBase" id="RU362073"/>
    </source>
</evidence>
<dbReference type="InterPro" id="IPR001492">
    <property type="entry name" value="Flagellin"/>
</dbReference>
<dbReference type="OrthoDB" id="8004955at2"/>
<gene>
    <name evidence="6" type="ORF">NCTC10684_01884</name>
</gene>
<dbReference type="Pfam" id="PF00669">
    <property type="entry name" value="Flagellin_N"/>
    <property type="match status" value="1"/>
</dbReference>
<keyword evidence="2 3" id="KW-0975">Bacterial flagellum</keyword>
<dbReference type="SUPFAM" id="SSF64518">
    <property type="entry name" value="Phase 1 flagellin"/>
    <property type="match status" value="1"/>
</dbReference>
<sequence>MKATFVSSSAVTNALRYSMMRQQSELIKAQKEATTGFVADIGLSLGARAAQSATLHRDHSRLEGIVDSNGLVSSRLSATQKSLNEVGKAAQTFLASLTSSSSGDAAYALTQKAARGTLDTLTSVLNTSLNGEYLFAGTNTDVKPINEFKAGSPAKAAFDAAFQTHFGFTQNDPAAQSISATQMNTFMTSVVEPMFLGAGWQANFSNATDQGITSRITLNETTESSVSANNVGIRKVAMAAAMVSDLLDSNVGAAARGALVTRAVSIIGTAISDIGQLESQTGIIEQRVTNATDRIKMQMDLFERHIINTEGVNPEKAATRVSDLISMIEKSYALTARIQKLSLMNYL</sequence>
<evidence type="ECO:0000313" key="7">
    <source>
        <dbReference type="Proteomes" id="UP000254701"/>
    </source>
</evidence>
<dbReference type="Proteomes" id="UP000254701">
    <property type="component" value="Unassembled WGS sequence"/>
</dbReference>